<name>A0AAV8WPR4_9CUCU</name>
<dbReference type="InterPro" id="IPR029526">
    <property type="entry name" value="PGBD"/>
</dbReference>
<sequence>MYCCFPSMHDHDEIDAKTDAHKPVIITDYNSTKGGVDTVDKLSASYNCSRNLRQMTNGHFYSMLNIAGINSQVIYASNNPRITILRRNFLRQLANDFLKPHLEVRSAMNNISQSLRLTARTFWH</sequence>
<gene>
    <name evidence="2" type="ORF">NQ314_018939</name>
</gene>
<dbReference type="PANTHER" id="PTHR46599">
    <property type="entry name" value="PIGGYBAC TRANSPOSABLE ELEMENT-DERIVED PROTEIN 4"/>
    <property type="match status" value="1"/>
</dbReference>
<feature type="domain" description="PiggyBac transposable element-derived protein" evidence="1">
    <location>
        <begin position="14"/>
        <end position="71"/>
    </location>
</feature>
<dbReference type="Pfam" id="PF13843">
    <property type="entry name" value="DDE_Tnp_1_7"/>
    <property type="match status" value="1"/>
</dbReference>
<protein>
    <recommendedName>
        <fullName evidence="1">PiggyBac transposable element-derived protein domain-containing protein</fullName>
    </recommendedName>
</protein>
<reference evidence="2" key="1">
    <citation type="journal article" date="2023" name="Insect Mol. Biol.">
        <title>Genome sequencing provides insights into the evolution of gene families encoding plant cell wall-degrading enzymes in longhorned beetles.</title>
        <authorList>
            <person name="Shin N.R."/>
            <person name="Okamura Y."/>
            <person name="Kirsch R."/>
            <person name="Pauchet Y."/>
        </authorList>
    </citation>
    <scope>NUCLEOTIDE SEQUENCE</scope>
    <source>
        <strain evidence="2">RBIC_L_NR</strain>
    </source>
</reference>
<dbReference type="AlphaFoldDB" id="A0AAV8WPR4"/>
<proteinExistence type="predicted"/>
<evidence type="ECO:0000313" key="3">
    <source>
        <dbReference type="Proteomes" id="UP001162156"/>
    </source>
</evidence>
<dbReference type="PANTHER" id="PTHR46599:SF6">
    <property type="entry name" value="DUAL SPECIFICITY PHOSPHATASE 26"/>
    <property type="match status" value="1"/>
</dbReference>
<organism evidence="2 3">
    <name type="scientific">Rhamnusium bicolor</name>
    <dbReference type="NCBI Taxonomy" id="1586634"/>
    <lineage>
        <taxon>Eukaryota</taxon>
        <taxon>Metazoa</taxon>
        <taxon>Ecdysozoa</taxon>
        <taxon>Arthropoda</taxon>
        <taxon>Hexapoda</taxon>
        <taxon>Insecta</taxon>
        <taxon>Pterygota</taxon>
        <taxon>Neoptera</taxon>
        <taxon>Endopterygota</taxon>
        <taxon>Coleoptera</taxon>
        <taxon>Polyphaga</taxon>
        <taxon>Cucujiformia</taxon>
        <taxon>Chrysomeloidea</taxon>
        <taxon>Cerambycidae</taxon>
        <taxon>Lepturinae</taxon>
        <taxon>Rhagiini</taxon>
        <taxon>Rhamnusium</taxon>
    </lineage>
</organism>
<evidence type="ECO:0000259" key="1">
    <source>
        <dbReference type="Pfam" id="PF13843"/>
    </source>
</evidence>
<evidence type="ECO:0000313" key="2">
    <source>
        <dbReference type="EMBL" id="KAJ8928499.1"/>
    </source>
</evidence>
<accession>A0AAV8WPR4</accession>
<comment type="caution">
    <text evidence="2">The sequence shown here is derived from an EMBL/GenBank/DDBJ whole genome shotgun (WGS) entry which is preliminary data.</text>
</comment>
<dbReference type="EMBL" id="JANEYF010005351">
    <property type="protein sequence ID" value="KAJ8928499.1"/>
    <property type="molecule type" value="Genomic_DNA"/>
</dbReference>
<keyword evidence="3" id="KW-1185">Reference proteome</keyword>
<dbReference type="Proteomes" id="UP001162156">
    <property type="component" value="Unassembled WGS sequence"/>
</dbReference>